<gene>
    <name evidence="2" type="ORF">DVH24_040417</name>
</gene>
<evidence type="ECO:0000313" key="2">
    <source>
        <dbReference type="EMBL" id="RXH79270.1"/>
    </source>
</evidence>
<protein>
    <submittedName>
        <fullName evidence="2">Uncharacterized protein</fullName>
    </submittedName>
</protein>
<reference evidence="2 3" key="1">
    <citation type="submission" date="2018-10" db="EMBL/GenBank/DDBJ databases">
        <title>A high-quality apple genome assembly.</title>
        <authorList>
            <person name="Hu J."/>
        </authorList>
    </citation>
    <scope>NUCLEOTIDE SEQUENCE [LARGE SCALE GENOMIC DNA]</scope>
    <source>
        <strain evidence="3">cv. HFTH1</strain>
        <tissue evidence="2">Young leaf</tissue>
    </source>
</reference>
<feature type="transmembrane region" description="Helical" evidence="1">
    <location>
        <begin position="20"/>
        <end position="41"/>
    </location>
</feature>
<evidence type="ECO:0000256" key="1">
    <source>
        <dbReference type="SAM" id="Phobius"/>
    </source>
</evidence>
<dbReference type="PANTHER" id="PTHR37199:SF5">
    <property type="entry name" value="TRANSMEMBRANE PROTEIN"/>
    <property type="match status" value="1"/>
</dbReference>
<proteinExistence type="predicted"/>
<dbReference type="Proteomes" id="UP000290289">
    <property type="component" value="Chromosome 13"/>
</dbReference>
<keyword evidence="1" id="KW-0812">Transmembrane</keyword>
<dbReference type="AlphaFoldDB" id="A0A498I7Q1"/>
<sequence>MARDWKELAGGGSGLSGGSAAVFVMLWAALATFVVISAIIFSCADGVPKDKAATTGHDTYGSNCAATSAGCGA</sequence>
<dbReference type="EMBL" id="RDQH01000339">
    <property type="protein sequence ID" value="RXH79270.1"/>
    <property type="molecule type" value="Genomic_DNA"/>
</dbReference>
<evidence type="ECO:0000313" key="3">
    <source>
        <dbReference type="Proteomes" id="UP000290289"/>
    </source>
</evidence>
<organism evidence="2 3">
    <name type="scientific">Malus domestica</name>
    <name type="common">Apple</name>
    <name type="synonym">Pyrus malus</name>
    <dbReference type="NCBI Taxonomy" id="3750"/>
    <lineage>
        <taxon>Eukaryota</taxon>
        <taxon>Viridiplantae</taxon>
        <taxon>Streptophyta</taxon>
        <taxon>Embryophyta</taxon>
        <taxon>Tracheophyta</taxon>
        <taxon>Spermatophyta</taxon>
        <taxon>Magnoliopsida</taxon>
        <taxon>eudicotyledons</taxon>
        <taxon>Gunneridae</taxon>
        <taxon>Pentapetalae</taxon>
        <taxon>rosids</taxon>
        <taxon>fabids</taxon>
        <taxon>Rosales</taxon>
        <taxon>Rosaceae</taxon>
        <taxon>Amygdaloideae</taxon>
        <taxon>Maleae</taxon>
        <taxon>Malus</taxon>
    </lineage>
</organism>
<keyword evidence="3" id="KW-1185">Reference proteome</keyword>
<keyword evidence="1" id="KW-0472">Membrane</keyword>
<dbReference type="PANTHER" id="PTHR37199">
    <property type="entry name" value="TRANSMEMBRANE PROTEIN"/>
    <property type="match status" value="1"/>
</dbReference>
<accession>A0A498I7Q1</accession>
<name>A0A498I7Q1_MALDO</name>
<keyword evidence="1" id="KW-1133">Transmembrane helix</keyword>
<comment type="caution">
    <text evidence="2">The sequence shown here is derived from an EMBL/GenBank/DDBJ whole genome shotgun (WGS) entry which is preliminary data.</text>
</comment>